<keyword evidence="1" id="KW-0175">Coiled coil</keyword>
<evidence type="ECO:0000256" key="2">
    <source>
        <dbReference type="SAM" id="MobiDB-lite"/>
    </source>
</evidence>
<feature type="coiled-coil region" evidence="1">
    <location>
        <begin position="26"/>
        <end position="60"/>
    </location>
</feature>
<feature type="compositionally biased region" description="Basic and acidic residues" evidence="2">
    <location>
        <begin position="1841"/>
        <end position="1861"/>
    </location>
</feature>
<keyword evidence="4" id="KW-1185">Reference proteome</keyword>
<keyword evidence="3" id="KW-0732">Signal</keyword>
<reference evidence="5" key="1">
    <citation type="submission" date="2016-04" db="UniProtKB">
        <authorList>
            <consortium name="WormBaseParasite"/>
        </authorList>
    </citation>
    <scope>IDENTIFICATION</scope>
</reference>
<feature type="compositionally biased region" description="Polar residues" evidence="2">
    <location>
        <begin position="1054"/>
        <end position="1063"/>
    </location>
</feature>
<name>A0A158R489_9BILA</name>
<evidence type="ECO:0000313" key="5">
    <source>
        <dbReference type="WBParaSite" id="SMUV_0000270401-mRNA-1"/>
    </source>
</evidence>
<feature type="signal peptide" evidence="3">
    <location>
        <begin position="1"/>
        <end position="20"/>
    </location>
</feature>
<dbReference type="WBParaSite" id="SMUV_0000270401-mRNA-1">
    <property type="protein sequence ID" value="SMUV_0000270401-mRNA-1"/>
    <property type="gene ID" value="SMUV_0000270401"/>
</dbReference>
<feature type="coiled-coil region" evidence="1">
    <location>
        <begin position="1653"/>
        <end position="1708"/>
    </location>
</feature>
<dbReference type="PANTHER" id="PTHR23159">
    <property type="entry name" value="CENTROSOMAL PROTEIN 2"/>
    <property type="match status" value="1"/>
</dbReference>
<feature type="region of interest" description="Disordered" evidence="2">
    <location>
        <begin position="630"/>
        <end position="655"/>
    </location>
</feature>
<dbReference type="STRING" id="451379.A0A158R489"/>
<sequence length="1898" mass="214386">MNSAQLEMLFVLHLCRALLAAYVCLCRDERIRIRALNAKIRSLESQNVELTEKLRNVDGSSNGRQGISTVPEQCNQFVTYGSESPLDEESVSNDEKDDTYMRESHVRNTLITDNLSQSLPNMFTTLGDEKIHIDGAENCVIQSSCRVGIIERSPEVANLLASGLQKENAQDRITQTSDFSGSSLFLVVYICLLVLVEIFDESVELEDLKDELKIARDSCKFAEDQVRRLELEKKSLGADFTSVQCRLEAVQSENEQLKLELANVSSEFELKEAEYIEKLEMNMRSDNSLVLMDEEVQVSVDEWVKVCEQGEFPNLDQANNNSASYSEVFASNDANSIPGRAYEALDNSSTENYNVAINNPLHYKLERAEEEVGVISGMSNSLHYFELIDSENSHLRRELQDKESKLFSLQSEGGEHFEEPDLKKDKGCLTENIFIQTREEFAAAQNQLETVLRSEFAEREVFWQNNLRDKDAEMLALQQSINEYEDMATKNAVVLQDYEFLQKRFEALEAERDDLTANLNSNEHKLTVIEEEKGNLEQLLMDSRAEYSSLKHLYSEVRSNLEIAKQQLHELDNKMNLLAEENEAKNKRINELGELEAIMLKASHANENDLVQASRSPLKEFVRNNVEDPIETKPLTSGKGFDEEEKCPTGNDHSREKHLSVTEVFLEYVPTTSVEHRKPDVLLGSNVVESRQKSSLEIENVILRECVAQNTAMQDTLSEDVDRLLEIKTELETTVETLKGEIWSLDARLKATIADRDNISDNLCTLTQMMEEEREKVKELERKLKEQKDFAEQSLRQATLAEKTSNQQLAECQEKNAKIECQYTQLLVEYDRLNGDYRQMQEAYYTLHASFEGQKIRGVFDVSSQEVIGEKTVFVYKIILTLKKELENLRKDTEECFDELKNGLLHFVDAALSESKQILSERNRAVEAIRRIFSLTAGGQNPNQSSEDFSELIAETVTHLQLQGAQLQELYEALEEKRAVCGALERRLEEYEGVSNPVPSQQDLYISELEGMLAAAQNSLKEQVEKTKEVQKALEVMESLASDRDETKALAEPSTLNGDPSSIQSTSAAVHMICRGTQNVPCSANLQLAILAARLTTTESDHKALLRCNEELVETNLKLQNELDALNNELHRTGGSSVKVANAVSSAESFDNNEDGWSWDAISINGASADSCNAESDDIKTVLKQLQSKEEEIHQLQEREKNYIEEINRRDKRLQAAEEYGFELEEKLNKLESAGNLSDFVQDEHLDPPVKESNKEAQEMDIHLDLKLQVKELQKENKRLLLEINQLQEKYNLSNPNAKSPIATDNHKTLWSEQDSLQQQMGSGEVSCNGNVNNWCDCEIDLSVSEEFVSPAIDVQELKATILKLNEELAVVTKSREALEKELSMSNERSRIIQSDFEKLRQRFLVCKEDLSNVQLPSLESRFALDDRKEVSGYVQDDMSTNKEMHLNEESFMTLDESEKSLRHLLEIAETKLHSAEEYSASLKEKNATLESAAAMLNEEVASLKSELKNLQETNVTLQLTIEEANKKALTAMAVNDAKKSVEEELLNAKSEIGHISTVLETVKKEKKEANAIIESMLLVTKRITKAAIKVDVSKAVEQLESHLTSIMDEKSALKRELDTSVKQNELLKDCESRLTEVVNDYETKMLMSADEIRDLRKSVKKVNDKCIILEKENKNFVVEKEQLQETLNANKQELQSLSAELSRLKKQVADGPRKKSMSIQTSISDYSVSNEMLAGNSVMTANPGSTGGEYSSALRSDESATQIKELEAQCGRLVQDKKRLVRRMKQMQIELTKLKTSQSIDYGNNEVSSSLSLSSESSTTPATSALLNLTDFSPLFAMDETRPGDLHTSGDHTNDEDKALGRGQRSAIIQGPVQRLSAAADEPVRRRRSGFRNDTGK</sequence>
<evidence type="ECO:0000256" key="1">
    <source>
        <dbReference type="SAM" id="Coils"/>
    </source>
</evidence>
<feature type="chain" id="PRO_5007631433" evidence="3">
    <location>
        <begin position="21"/>
        <end position="1898"/>
    </location>
</feature>
<feature type="coiled-coil region" evidence="1">
    <location>
        <begin position="957"/>
        <end position="1033"/>
    </location>
</feature>
<feature type="coiled-coil region" evidence="1">
    <location>
        <begin position="1764"/>
        <end position="1798"/>
    </location>
</feature>
<feature type="coiled-coil region" evidence="1">
    <location>
        <begin position="767"/>
        <end position="843"/>
    </location>
</feature>
<feature type="region of interest" description="Disordered" evidence="2">
    <location>
        <begin position="1042"/>
        <end position="1063"/>
    </location>
</feature>
<dbReference type="Proteomes" id="UP000046393">
    <property type="component" value="Unplaced"/>
</dbReference>
<feature type="coiled-coil region" evidence="1">
    <location>
        <begin position="1355"/>
        <end position="1382"/>
    </location>
</feature>
<feature type="coiled-coil region" evidence="1">
    <location>
        <begin position="1466"/>
        <end position="1552"/>
    </location>
</feature>
<protein>
    <submittedName>
        <fullName evidence="5">Girdin-like</fullName>
    </submittedName>
</protein>
<dbReference type="PANTHER" id="PTHR23159:SF31">
    <property type="entry name" value="CENTROSOME-ASSOCIATED PROTEIN CEP250 ISOFORM X1"/>
    <property type="match status" value="1"/>
</dbReference>
<accession>A0A158R489</accession>
<feature type="coiled-coil region" evidence="1">
    <location>
        <begin position="1263"/>
        <end position="1290"/>
    </location>
</feature>
<organism evidence="4 5">
    <name type="scientific">Syphacia muris</name>
    <dbReference type="NCBI Taxonomy" id="451379"/>
    <lineage>
        <taxon>Eukaryota</taxon>
        <taxon>Metazoa</taxon>
        <taxon>Ecdysozoa</taxon>
        <taxon>Nematoda</taxon>
        <taxon>Chromadorea</taxon>
        <taxon>Rhabditida</taxon>
        <taxon>Spirurina</taxon>
        <taxon>Oxyuridomorpha</taxon>
        <taxon>Oxyuroidea</taxon>
        <taxon>Oxyuridae</taxon>
        <taxon>Syphacia</taxon>
    </lineage>
</organism>
<feature type="coiled-coil region" evidence="1">
    <location>
        <begin position="467"/>
        <end position="595"/>
    </location>
</feature>
<feature type="region of interest" description="Disordered" evidence="2">
    <location>
        <begin position="1841"/>
        <end position="1898"/>
    </location>
</feature>
<evidence type="ECO:0000256" key="3">
    <source>
        <dbReference type="SAM" id="SignalP"/>
    </source>
</evidence>
<proteinExistence type="predicted"/>
<feature type="coiled-coil region" evidence="1">
    <location>
        <begin position="1172"/>
        <end position="1234"/>
    </location>
</feature>
<evidence type="ECO:0000313" key="4">
    <source>
        <dbReference type="Proteomes" id="UP000046393"/>
    </source>
</evidence>
<feature type="coiled-coil region" evidence="1">
    <location>
        <begin position="205"/>
        <end position="274"/>
    </location>
</feature>